<evidence type="ECO:0000313" key="1">
    <source>
        <dbReference type="EMBL" id="CCD69654.1"/>
    </source>
</evidence>
<dbReference type="GeneID" id="188174"/>
<accession>O16650</accession>
<evidence type="ECO:0000313" key="3">
    <source>
        <dbReference type="WormBase" id="T06D4.2"/>
    </source>
</evidence>
<dbReference type="UCSC" id="T06D4.2">
    <property type="organism name" value="c. elegans"/>
</dbReference>
<name>O16650_CAEEL</name>
<dbReference type="PaxDb" id="6239-T06D4.2"/>
<dbReference type="CTD" id="188174"/>
<reference evidence="1 2" key="1">
    <citation type="journal article" date="1998" name="Science">
        <title>Genome sequence of the nematode C. elegans: a platform for investigating biology.</title>
        <authorList>
            <consortium name="The C. elegans sequencing consortium"/>
            <person name="Sulson J.E."/>
            <person name="Waterston R."/>
        </authorList>
    </citation>
    <scope>NUCLEOTIDE SEQUENCE [LARGE SCALE GENOMIC DNA]</scope>
    <source>
        <strain evidence="1 2">Bristol N2</strain>
    </source>
</reference>
<dbReference type="RefSeq" id="NP_494528.3">
    <property type="nucleotide sequence ID" value="NM_062127.3"/>
</dbReference>
<dbReference type="Proteomes" id="UP000001940">
    <property type="component" value="Chromosome II"/>
</dbReference>
<dbReference type="EMBL" id="BX284602">
    <property type="protein sequence ID" value="CCD69654.1"/>
    <property type="molecule type" value="Genomic_DNA"/>
</dbReference>
<dbReference type="InParanoid" id="O16650"/>
<dbReference type="WormBase" id="T06D4.2">
    <property type="protein sequence ID" value="CE45740"/>
    <property type="gene ID" value="WBGene00020291"/>
</dbReference>
<dbReference type="Bgee" id="WBGene00020291">
    <property type="expression patterns" value="Expressed in adult organism"/>
</dbReference>
<dbReference type="SMR" id="O16650"/>
<proteinExistence type="predicted"/>
<dbReference type="HOGENOM" id="CLU_1579908_0_0_1"/>
<dbReference type="KEGG" id="cel:CELE_T06D4.2"/>
<protein>
    <submittedName>
        <fullName evidence="1">Cobyrinic acid ac-diamide synthase</fullName>
    </submittedName>
</protein>
<dbReference type="STRING" id="6239.T06D4.2.1"/>
<dbReference type="AlphaFoldDB" id="O16650"/>
<keyword evidence="2" id="KW-1185">Reference proteome</keyword>
<dbReference type="AGR" id="WB:WBGene00020291"/>
<evidence type="ECO:0000313" key="2">
    <source>
        <dbReference type="Proteomes" id="UP000001940"/>
    </source>
</evidence>
<sequence>MFTVKPQWSNQNQINQKLFGEDKENKIHGQFECCEDVEAEIECAQALLQYPALQNPARQEPAHQNWLAKTRDHALNPMNGHWPLTLSHHIGLQIAQKRAHQRRQDLLTERATLLLESYEMEKKMRALETWGKQIFQTQASRRARSELINIKLRDIEDRIEEIELELMGQ</sequence>
<organism evidence="1 2">
    <name type="scientific">Caenorhabditis elegans</name>
    <dbReference type="NCBI Taxonomy" id="6239"/>
    <lineage>
        <taxon>Eukaryota</taxon>
        <taxon>Metazoa</taxon>
        <taxon>Ecdysozoa</taxon>
        <taxon>Nematoda</taxon>
        <taxon>Chromadorea</taxon>
        <taxon>Rhabditida</taxon>
        <taxon>Rhabditina</taxon>
        <taxon>Rhabditomorpha</taxon>
        <taxon>Rhabditoidea</taxon>
        <taxon>Rhabditidae</taxon>
        <taxon>Peloderinae</taxon>
        <taxon>Caenorhabditis</taxon>
    </lineage>
</organism>
<gene>
    <name evidence="1" type="ORF">CELE_T06D4.2</name>
    <name evidence="1 3" type="ORF">T06D4.2</name>
</gene>